<sequence length="75" mass="8951">MISDKWNMTGSEQRRAGRCEVVVDPKKTIERVRRNERRMWDWTPRRWELLVPNQACGRECESLLRCVTGSSQLMQ</sequence>
<dbReference type="AlphaFoldDB" id="A0A915E1Y1"/>
<keyword evidence="1" id="KW-1185">Reference proteome</keyword>
<evidence type="ECO:0000313" key="1">
    <source>
        <dbReference type="Proteomes" id="UP000887574"/>
    </source>
</evidence>
<protein>
    <submittedName>
        <fullName evidence="2">Uncharacterized protein</fullName>
    </submittedName>
</protein>
<organism evidence="1 2">
    <name type="scientific">Ditylenchus dipsaci</name>
    <dbReference type="NCBI Taxonomy" id="166011"/>
    <lineage>
        <taxon>Eukaryota</taxon>
        <taxon>Metazoa</taxon>
        <taxon>Ecdysozoa</taxon>
        <taxon>Nematoda</taxon>
        <taxon>Chromadorea</taxon>
        <taxon>Rhabditida</taxon>
        <taxon>Tylenchina</taxon>
        <taxon>Tylenchomorpha</taxon>
        <taxon>Sphaerularioidea</taxon>
        <taxon>Anguinidae</taxon>
        <taxon>Anguininae</taxon>
        <taxon>Ditylenchus</taxon>
    </lineage>
</organism>
<accession>A0A915E1Y1</accession>
<reference evidence="2" key="1">
    <citation type="submission" date="2022-11" db="UniProtKB">
        <authorList>
            <consortium name="WormBaseParasite"/>
        </authorList>
    </citation>
    <scope>IDENTIFICATION</scope>
</reference>
<name>A0A915E1Y1_9BILA</name>
<evidence type="ECO:0000313" key="2">
    <source>
        <dbReference type="WBParaSite" id="jg26081"/>
    </source>
</evidence>
<proteinExistence type="predicted"/>
<dbReference type="WBParaSite" id="jg26081">
    <property type="protein sequence ID" value="jg26081"/>
    <property type="gene ID" value="jg26081"/>
</dbReference>
<dbReference type="Proteomes" id="UP000887574">
    <property type="component" value="Unplaced"/>
</dbReference>